<dbReference type="GO" id="GO:0046872">
    <property type="term" value="F:metal ion binding"/>
    <property type="evidence" value="ECO:0007669"/>
    <property type="project" value="UniProtKB-KW"/>
</dbReference>
<accession>A0A1B1MW04</accession>
<evidence type="ECO:0000256" key="2">
    <source>
        <dbReference type="PIRSR" id="PIRSR006232-1"/>
    </source>
</evidence>
<dbReference type="PANTHER" id="PTHR43212">
    <property type="entry name" value="QUERCETIN 2,3-DIOXYGENASE"/>
    <property type="match status" value="1"/>
</dbReference>
<evidence type="ECO:0000313" key="6">
    <source>
        <dbReference type="EMBL" id="ANS73360.1"/>
    </source>
</evidence>
<dbReference type="InterPro" id="IPR014710">
    <property type="entry name" value="RmlC-like_jellyroll"/>
</dbReference>
<dbReference type="Pfam" id="PF02678">
    <property type="entry name" value="Pirin"/>
    <property type="match status" value="1"/>
</dbReference>
<dbReference type="Proteomes" id="UP000092573">
    <property type="component" value="Chromosome"/>
</dbReference>
<dbReference type="CDD" id="cd02910">
    <property type="entry name" value="cupin_Yhhw_N"/>
    <property type="match status" value="1"/>
</dbReference>
<dbReference type="KEGG" id="pyg:AWM70_01155"/>
<comment type="cofactor">
    <cofactor evidence="2">
        <name>Fe cation</name>
        <dbReference type="ChEBI" id="CHEBI:24875"/>
    </cofactor>
    <text evidence="2">Binds 1 Fe cation per subunit.</text>
</comment>
<evidence type="ECO:0000256" key="3">
    <source>
        <dbReference type="RuleBase" id="RU003457"/>
    </source>
</evidence>
<protein>
    <submittedName>
        <fullName evidence="6">Pirin</fullName>
    </submittedName>
</protein>
<feature type="binding site" evidence="2">
    <location>
        <position position="103"/>
    </location>
    <ligand>
        <name>Fe cation</name>
        <dbReference type="ChEBI" id="CHEBI:24875"/>
    </ligand>
</feature>
<dbReference type="SUPFAM" id="SSF51182">
    <property type="entry name" value="RmlC-like cupins"/>
    <property type="match status" value="1"/>
</dbReference>
<proteinExistence type="inferred from homology"/>
<dbReference type="PIRSF" id="PIRSF006232">
    <property type="entry name" value="Pirin"/>
    <property type="match status" value="1"/>
</dbReference>
<dbReference type="InterPro" id="IPR011051">
    <property type="entry name" value="RmlC_Cupin_sf"/>
</dbReference>
<feature type="domain" description="Pirin N-terminal" evidence="4">
    <location>
        <begin position="14"/>
        <end position="118"/>
    </location>
</feature>
<gene>
    <name evidence="6" type="ORF">AWM70_01155</name>
</gene>
<evidence type="ECO:0000313" key="7">
    <source>
        <dbReference type="Proteomes" id="UP000092573"/>
    </source>
</evidence>
<comment type="similarity">
    <text evidence="1 3">Belongs to the pirin family.</text>
</comment>
<dbReference type="PANTHER" id="PTHR43212:SF3">
    <property type="entry name" value="QUERCETIN 2,3-DIOXYGENASE"/>
    <property type="match status" value="1"/>
</dbReference>
<reference evidence="6 7" key="1">
    <citation type="submission" date="2016-01" db="EMBL/GenBank/DDBJ databases">
        <title>Complete Genome Sequence of Paenibacillus yonginensis DCY84, a novel Plant Growth-Promoting Bacteria with Elicitation of Induced Systemic Resistance.</title>
        <authorList>
            <person name="Kim Y.J."/>
            <person name="Yang D.C."/>
            <person name="Sukweenadhi J."/>
        </authorList>
    </citation>
    <scope>NUCLEOTIDE SEQUENCE [LARGE SCALE GENOMIC DNA]</scope>
    <source>
        <strain evidence="6 7">DCY84</strain>
    </source>
</reference>
<feature type="binding site" evidence="2">
    <location>
        <position position="101"/>
    </location>
    <ligand>
        <name>Fe cation</name>
        <dbReference type="ChEBI" id="CHEBI:24875"/>
    </ligand>
</feature>
<dbReference type="STRING" id="1462996.AWM70_01155"/>
<feature type="domain" description="Quercetin 2,3-dioxygenase C-terminal cupin" evidence="5">
    <location>
        <begin position="147"/>
        <end position="232"/>
    </location>
</feature>
<dbReference type="Gene3D" id="2.60.120.10">
    <property type="entry name" value="Jelly Rolls"/>
    <property type="match status" value="2"/>
</dbReference>
<dbReference type="AlphaFoldDB" id="A0A1B1MW04"/>
<dbReference type="Pfam" id="PF17954">
    <property type="entry name" value="Pirin_C_2"/>
    <property type="match status" value="1"/>
</dbReference>
<dbReference type="InterPro" id="IPR041602">
    <property type="entry name" value="Quercetinase_C"/>
</dbReference>
<dbReference type="RefSeq" id="WP_068693626.1">
    <property type="nucleotide sequence ID" value="NZ_CP014167.1"/>
</dbReference>
<dbReference type="InterPro" id="IPR003829">
    <property type="entry name" value="Pirin_N_dom"/>
</dbReference>
<name>A0A1B1MW04_9BACL</name>
<sequence length="233" mass="25938">MITLYPDSERNKADLGWLKTGRSFSFGDYQDENNMAFGPLRVFNDDVIAPGRGFGAHPHSDMEIVSIVLSGQLRHEDSMGNEAITTFGGVQRMSAGSGVIHTEHNPSQEEEVNLLQIWFMPAERGKQPSYTTSQFDPEQLKGRLLPVVTPVGSSTAADIGQDLTIYMSRLQAGESVRFHQDAGRRTFLFVIEGELSLQEEYKLGTRDSARIIQVTDLDLTAKDEVLFMLIDLP</sequence>
<keyword evidence="2" id="KW-0408">Iron</keyword>
<organism evidence="6 7">
    <name type="scientific">Paenibacillus yonginensis</name>
    <dbReference type="NCBI Taxonomy" id="1462996"/>
    <lineage>
        <taxon>Bacteria</taxon>
        <taxon>Bacillati</taxon>
        <taxon>Bacillota</taxon>
        <taxon>Bacilli</taxon>
        <taxon>Bacillales</taxon>
        <taxon>Paenibacillaceae</taxon>
        <taxon>Paenibacillus</taxon>
    </lineage>
</organism>
<keyword evidence="7" id="KW-1185">Reference proteome</keyword>
<feature type="binding site" evidence="2">
    <location>
        <position position="59"/>
    </location>
    <ligand>
        <name>Fe cation</name>
        <dbReference type="ChEBI" id="CHEBI:24875"/>
    </ligand>
</feature>
<keyword evidence="2" id="KW-0479">Metal-binding</keyword>
<evidence type="ECO:0000259" key="5">
    <source>
        <dbReference type="Pfam" id="PF17954"/>
    </source>
</evidence>
<evidence type="ECO:0000259" key="4">
    <source>
        <dbReference type="Pfam" id="PF02678"/>
    </source>
</evidence>
<dbReference type="InterPro" id="IPR012093">
    <property type="entry name" value="Pirin"/>
</dbReference>
<feature type="binding site" evidence="2">
    <location>
        <position position="57"/>
    </location>
    <ligand>
        <name>Fe cation</name>
        <dbReference type="ChEBI" id="CHEBI:24875"/>
    </ligand>
</feature>
<dbReference type="OrthoDB" id="321327at2"/>
<dbReference type="EMBL" id="CP014167">
    <property type="protein sequence ID" value="ANS73360.1"/>
    <property type="molecule type" value="Genomic_DNA"/>
</dbReference>
<evidence type="ECO:0000256" key="1">
    <source>
        <dbReference type="ARBA" id="ARBA00008416"/>
    </source>
</evidence>